<evidence type="ECO:0000256" key="5">
    <source>
        <dbReference type="ARBA" id="ARBA00023136"/>
    </source>
</evidence>
<comment type="caution">
    <text evidence="7">The sequence shown here is derived from an EMBL/GenBank/DDBJ whole genome shotgun (WGS) entry which is preliminary data.</text>
</comment>
<keyword evidence="3 6" id="KW-0812">Transmembrane</keyword>
<feature type="transmembrane region" description="Helical" evidence="6">
    <location>
        <begin position="129"/>
        <end position="149"/>
    </location>
</feature>
<organism evidence="7 8">
    <name type="scientific">Pristionchus entomophagus</name>
    <dbReference type="NCBI Taxonomy" id="358040"/>
    <lineage>
        <taxon>Eukaryota</taxon>
        <taxon>Metazoa</taxon>
        <taxon>Ecdysozoa</taxon>
        <taxon>Nematoda</taxon>
        <taxon>Chromadorea</taxon>
        <taxon>Rhabditida</taxon>
        <taxon>Rhabditina</taxon>
        <taxon>Diplogasteromorpha</taxon>
        <taxon>Diplogasteroidea</taxon>
        <taxon>Neodiplogasteridae</taxon>
        <taxon>Pristionchus</taxon>
    </lineage>
</organism>
<name>A0AAV5UG04_9BILA</name>
<dbReference type="InterPro" id="IPR007919">
    <property type="entry name" value="UPF0220"/>
</dbReference>
<dbReference type="GO" id="GO:0016020">
    <property type="term" value="C:membrane"/>
    <property type="evidence" value="ECO:0007669"/>
    <property type="project" value="UniProtKB-SubCell"/>
</dbReference>
<feature type="transmembrane region" description="Helical" evidence="6">
    <location>
        <begin position="96"/>
        <end position="117"/>
    </location>
</feature>
<evidence type="ECO:0000256" key="4">
    <source>
        <dbReference type="ARBA" id="ARBA00022989"/>
    </source>
</evidence>
<evidence type="ECO:0000256" key="2">
    <source>
        <dbReference type="ARBA" id="ARBA00005335"/>
    </source>
</evidence>
<evidence type="ECO:0000256" key="3">
    <source>
        <dbReference type="ARBA" id="ARBA00022692"/>
    </source>
</evidence>
<protein>
    <recommendedName>
        <fullName evidence="9">Transmembrane protein 50A</fullName>
    </recommendedName>
</protein>
<sequence length="159" mass="17576">YQMSGCLDNISCNCNIDWEGKRNGVASIAAATLFFSAWWLMLDTAAVYGHEDWSNVYIIVTIASSIAMFMVNAISNSQVRGEALQESVLGTKGARLWLMGAFCLSFACMVAATWLLFSDYVLRTGPHPVWPGVALFIHNLMIFGASLVYKFGRTEDLWG</sequence>
<reference evidence="7" key="1">
    <citation type="submission" date="2023-10" db="EMBL/GenBank/DDBJ databases">
        <title>Genome assembly of Pristionchus species.</title>
        <authorList>
            <person name="Yoshida K."/>
            <person name="Sommer R.J."/>
        </authorList>
    </citation>
    <scope>NUCLEOTIDE SEQUENCE</scope>
    <source>
        <strain evidence="7">RS0144</strain>
    </source>
</reference>
<evidence type="ECO:0008006" key="9">
    <source>
        <dbReference type="Google" id="ProtNLM"/>
    </source>
</evidence>
<dbReference type="AlphaFoldDB" id="A0AAV5UG04"/>
<keyword evidence="8" id="KW-1185">Reference proteome</keyword>
<comment type="similarity">
    <text evidence="2">Belongs to the UPF0220 family.</text>
</comment>
<feature type="non-terminal residue" evidence="7">
    <location>
        <position position="1"/>
    </location>
</feature>
<gene>
    <name evidence="7" type="ORF">PENTCL1PPCAC_28058</name>
</gene>
<dbReference type="PANTHER" id="PTHR13180">
    <property type="entry name" value="SMALL MEMBRANE PROTEIN-RELATED"/>
    <property type="match status" value="1"/>
</dbReference>
<evidence type="ECO:0000256" key="6">
    <source>
        <dbReference type="SAM" id="Phobius"/>
    </source>
</evidence>
<comment type="subcellular location">
    <subcellularLocation>
        <location evidence="1">Membrane</location>
        <topology evidence="1">Multi-pass membrane protein</topology>
    </subcellularLocation>
</comment>
<evidence type="ECO:0000313" key="7">
    <source>
        <dbReference type="EMBL" id="GMT05884.1"/>
    </source>
</evidence>
<evidence type="ECO:0000256" key="1">
    <source>
        <dbReference type="ARBA" id="ARBA00004141"/>
    </source>
</evidence>
<dbReference type="Proteomes" id="UP001432027">
    <property type="component" value="Unassembled WGS sequence"/>
</dbReference>
<dbReference type="Pfam" id="PF05255">
    <property type="entry name" value="UPF0220"/>
    <property type="match status" value="1"/>
</dbReference>
<accession>A0AAV5UG04</accession>
<keyword evidence="5 6" id="KW-0472">Membrane</keyword>
<feature type="transmembrane region" description="Helical" evidence="6">
    <location>
        <begin position="25"/>
        <end position="42"/>
    </location>
</feature>
<proteinExistence type="inferred from homology"/>
<keyword evidence="4 6" id="KW-1133">Transmembrane helix</keyword>
<dbReference type="EMBL" id="BTSX01000006">
    <property type="protein sequence ID" value="GMT05884.1"/>
    <property type="molecule type" value="Genomic_DNA"/>
</dbReference>
<evidence type="ECO:0000313" key="8">
    <source>
        <dbReference type="Proteomes" id="UP001432027"/>
    </source>
</evidence>
<feature type="transmembrane region" description="Helical" evidence="6">
    <location>
        <begin position="54"/>
        <end position="75"/>
    </location>
</feature>